<dbReference type="Gene3D" id="3.60.20.20">
    <property type="entry name" value="Inosine monophosphate cyclohydrolase-like"/>
    <property type="match status" value="1"/>
</dbReference>
<dbReference type="GO" id="GO:0006188">
    <property type="term" value="P:IMP biosynthetic process"/>
    <property type="evidence" value="ECO:0007669"/>
    <property type="project" value="InterPro"/>
</dbReference>
<protein>
    <submittedName>
        <fullName evidence="2">Inosine monophosphate cyclohydrolase</fullName>
    </submittedName>
</protein>
<evidence type="ECO:0000313" key="2">
    <source>
        <dbReference type="EMBL" id="AZN39525.1"/>
    </source>
</evidence>
<dbReference type="InterPro" id="IPR036795">
    <property type="entry name" value="IMP_cyclohydrolase-like_sf"/>
</dbReference>
<reference evidence="3" key="1">
    <citation type="submission" date="2018-12" db="EMBL/GenBank/DDBJ databases">
        <title>Genome sequence of Peanibacillus sp.</title>
        <authorList>
            <person name="Subramani G."/>
            <person name="Srinivasan S."/>
            <person name="Kim M.K."/>
        </authorList>
    </citation>
    <scope>NUCLEOTIDE SEQUENCE [LARGE SCALE GENOMIC DNA]</scope>
    <source>
        <strain evidence="3">18JY67-1</strain>
    </source>
</reference>
<feature type="domain" description="Inosine monophosphate cyclohydrolase-like" evidence="1">
    <location>
        <begin position="25"/>
        <end position="233"/>
    </location>
</feature>
<dbReference type="RefSeq" id="WP_126014181.1">
    <property type="nucleotide sequence ID" value="NZ_CP034437.1"/>
</dbReference>
<keyword evidence="2" id="KW-0378">Hydrolase</keyword>
<keyword evidence="3" id="KW-1185">Reference proteome</keyword>
<dbReference type="OrthoDB" id="2676808at2"/>
<evidence type="ECO:0000259" key="1">
    <source>
        <dbReference type="Pfam" id="PF07826"/>
    </source>
</evidence>
<organism evidence="2 3">
    <name type="scientific">Paenibacillus albus</name>
    <dbReference type="NCBI Taxonomy" id="2495582"/>
    <lineage>
        <taxon>Bacteria</taxon>
        <taxon>Bacillati</taxon>
        <taxon>Bacillota</taxon>
        <taxon>Bacilli</taxon>
        <taxon>Bacillales</taxon>
        <taxon>Paenibacillaceae</taxon>
        <taxon>Paenibacillus</taxon>
    </lineage>
</organism>
<dbReference type="Proteomes" id="UP000272528">
    <property type="component" value="Chromosome"/>
</dbReference>
<dbReference type="SUPFAM" id="SSF75569">
    <property type="entry name" value="Archaeal IMP cyclohydrolase PurO"/>
    <property type="match status" value="1"/>
</dbReference>
<dbReference type="GO" id="GO:0003937">
    <property type="term" value="F:IMP cyclohydrolase activity"/>
    <property type="evidence" value="ECO:0007669"/>
    <property type="project" value="InterPro"/>
</dbReference>
<gene>
    <name evidence="2" type="ORF">EJC50_07490</name>
</gene>
<evidence type="ECO:0000313" key="3">
    <source>
        <dbReference type="Proteomes" id="UP000272528"/>
    </source>
</evidence>
<dbReference type="AlphaFoldDB" id="A0A3S9A1H3"/>
<proteinExistence type="predicted"/>
<dbReference type="InterPro" id="IPR020600">
    <property type="entry name" value="IMP_cyclohydrolase-like"/>
</dbReference>
<accession>A0A3S9A1H3</accession>
<dbReference type="EMBL" id="CP034437">
    <property type="protein sequence ID" value="AZN39525.1"/>
    <property type="molecule type" value="Genomic_DNA"/>
</dbReference>
<sequence>MSTNTTTKWKALADATIQRLQENSYPGRGIVIGLTPDATRYVQVYWIMGRSENSRNRVFIPEENGFLRTEAADPAKLTDPSLIIYYPLRHEGSAHIVTNGDQTDTIWEAIKSGGTFEGALATRTYEPDPPNFTPRISGIVDLNDAQNSYKLSILKSNENDESQTKRQYFHYEQAIAGYGHFISTYVGDGNPLPSFAGEPQVAPLFDDEQETARFYWDLLDGDNKISLLVKTIRIEDGETTLTVVNRPAEGGA</sequence>
<dbReference type="KEGG" id="palb:EJC50_07490"/>
<name>A0A3S9A1H3_9BACL</name>
<dbReference type="Pfam" id="PF07826">
    <property type="entry name" value="IMP_cyclohyd"/>
    <property type="match status" value="1"/>
</dbReference>